<dbReference type="GO" id="GO:0019177">
    <property type="term" value="F:dihydroneopterin triphosphate pyrophosphohydrolase activity"/>
    <property type="evidence" value="ECO:0007669"/>
    <property type="project" value="InterPro"/>
</dbReference>
<evidence type="ECO:0000313" key="5">
    <source>
        <dbReference type="EMBL" id="GLR72060.1"/>
    </source>
</evidence>
<dbReference type="InterPro" id="IPR020084">
    <property type="entry name" value="NUDIX_hydrolase_CS"/>
</dbReference>
<comment type="cofactor">
    <cofactor evidence="3">
        <name>Mg(2+)</name>
        <dbReference type="ChEBI" id="CHEBI:18420"/>
    </cofactor>
    <text evidence="3">Binds 1 Mg(2+) ion per subunit.</text>
</comment>
<dbReference type="EMBL" id="BSOT01000007">
    <property type="protein sequence ID" value="GLR72060.1"/>
    <property type="molecule type" value="Genomic_DNA"/>
</dbReference>
<dbReference type="PRINTS" id="PR01404">
    <property type="entry name" value="NPPPHYDRLASE"/>
</dbReference>
<dbReference type="GO" id="GO:0046872">
    <property type="term" value="F:metal ion binding"/>
    <property type="evidence" value="ECO:0007669"/>
    <property type="project" value="UniProtKB-KW"/>
</dbReference>
<name>A0AA37T1F7_9ALTE</name>
<dbReference type="InterPro" id="IPR000086">
    <property type="entry name" value="NUDIX_hydrolase_dom"/>
</dbReference>
<dbReference type="InterPro" id="IPR015797">
    <property type="entry name" value="NUDIX_hydrolase-like_dom_sf"/>
</dbReference>
<dbReference type="InterPro" id="IPR051325">
    <property type="entry name" value="Nudix_hydrolase_domain"/>
</dbReference>
<feature type="binding site" evidence="3">
    <location>
        <position position="52"/>
    </location>
    <ligand>
        <name>Mg(2+)</name>
        <dbReference type="ChEBI" id="CHEBI:18420"/>
    </ligand>
</feature>
<feature type="domain" description="Nudix hydrolase" evidence="4">
    <location>
        <begin position="4"/>
        <end position="142"/>
    </location>
</feature>
<dbReference type="PROSITE" id="PS51462">
    <property type="entry name" value="NUDIX"/>
    <property type="match status" value="1"/>
</dbReference>
<dbReference type="GO" id="GO:0006754">
    <property type="term" value="P:ATP biosynthetic process"/>
    <property type="evidence" value="ECO:0007669"/>
    <property type="project" value="TreeGrafter"/>
</dbReference>
<dbReference type="Gene3D" id="3.90.79.10">
    <property type="entry name" value="Nucleoside Triphosphate Pyrophosphohydrolase"/>
    <property type="match status" value="1"/>
</dbReference>
<feature type="binding site" evidence="2">
    <location>
        <position position="4"/>
    </location>
    <ligand>
        <name>substrate</name>
    </ligand>
</feature>
<feature type="binding site" evidence="2">
    <location>
        <position position="25"/>
    </location>
    <ligand>
        <name>substrate</name>
    </ligand>
</feature>
<dbReference type="Proteomes" id="UP001156601">
    <property type="component" value="Unassembled WGS sequence"/>
</dbReference>
<dbReference type="GO" id="GO:0046656">
    <property type="term" value="P:folic acid biosynthetic process"/>
    <property type="evidence" value="ECO:0007669"/>
    <property type="project" value="InterPro"/>
</dbReference>
<dbReference type="GO" id="GO:0008828">
    <property type="term" value="F:dATP diphosphatase activity"/>
    <property type="evidence" value="ECO:0007669"/>
    <property type="project" value="InterPro"/>
</dbReference>
<protein>
    <submittedName>
        <fullName evidence="5">NUDIX pyrophosphatase</fullName>
    </submittedName>
</protein>
<dbReference type="RefSeq" id="WP_284218419.1">
    <property type="nucleotide sequence ID" value="NZ_BSOT01000007.1"/>
</dbReference>
<reference evidence="5" key="2">
    <citation type="submission" date="2023-01" db="EMBL/GenBank/DDBJ databases">
        <title>Draft genome sequence of Agaribacter marinus strain NBRC 110023.</title>
        <authorList>
            <person name="Sun Q."/>
            <person name="Mori K."/>
        </authorList>
    </citation>
    <scope>NUCLEOTIDE SEQUENCE</scope>
    <source>
        <strain evidence="5">NBRC 110023</strain>
    </source>
</reference>
<reference evidence="5" key="1">
    <citation type="journal article" date="2014" name="Int. J. Syst. Evol. Microbiol.">
        <title>Complete genome sequence of Corynebacterium casei LMG S-19264T (=DSM 44701T), isolated from a smear-ripened cheese.</title>
        <authorList>
            <consortium name="US DOE Joint Genome Institute (JGI-PGF)"/>
            <person name="Walter F."/>
            <person name="Albersmeier A."/>
            <person name="Kalinowski J."/>
            <person name="Ruckert C."/>
        </authorList>
    </citation>
    <scope>NUCLEOTIDE SEQUENCE</scope>
    <source>
        <strain evidence="5">NBRC 110023</strain>
    </source>
</reference>
<keyword evidence="3" id="KW-0460">Magnesium</keyword>
<dbReference type="Pfam" id="PF00293">
    <property type="entry name" value="NUDIX"/>
    <property type="match status" value="1"/>
</dbReference>
<proteinExistence type="predicted"/>
<keyword evidence="6" id="KW-1185">Reference proteome</keyword>
<evidence type="ECO:0000256" key="1">
    <source>
        <dbReference type="ARBA" id="ARBA00022801"/>
    </source>
</evidence>
<dbReference type="AlphaFoldDB" id="A0AA37T1F7"/>
<dbReference type="CDD" id="cd04664">
    <property type="entry name" value="NUDIX_DHNTPase_like"/>
    <property type="match status" value="1"/>
</dbReference>
<evidence type="ECO:0000259" key="4">
    <source>
        <dbReference type="PROSITE" id="PS51462"/>
    </source>
</evidence>
<gene>
    <name evidence="5" type="primary">ntpA</name>
    <name evidence="5" type="ORF">GCM10007852_29680</name>
</gene>
<feature type="binding site" evidence="3">
    <location>
        <position position="113"/>
    </location>
    <ligand>
        <name>Mg(2+)</name>
        <dbReference type="ChEBI" id="CHEBI:18420"/>
    </ligand>
</feature>
<evidence type="ECO:0000313" key="6">
    <source>
        <dbReference type="Proteomes" id="UP001156601"/>
    </source>
</evidence>
<sequence length="146" mass="16976">MTLKRPESVLVVIYSEQGRVLMLQRDDDADFWQSITGTMEVGERPIDTAYREVAEEIGLELDISRNQIKDCKTTNQYQIRKRWLHRYPEGTKTNTEHVFSLCICEQTSILLTEHLDFIWLSKHDAIALAWSDTNKTAIDEFVAVNQ</sequence>
<dbReference type="PANTHER" id="PTHR21340">
    <property type="entry name" value="DIADENOSINE 5,5-P1,P4-TETRAPHOSPHATE PYROPHOSPHOHYDROLASE MUTT"/>
    <property type="match status" value="1"/>
</dbReference>
<dbReference type="PANTHER" id="PTHR21340:SF0">
    <property type="entry name" value="BIS(5'-NUCLEOSYL)-TETRAPHOSPHATASE [ASYMMETRICAL]"/>
    <property type="match status" value="1"/>
</dbReference>
<feature type="binding site" evidence="3">
    <location>
        <position position="56"/>
    </location>
    <ligand>
        <name>Mg(2+)</name>
        <dbReference type="ChEBI" id="CHEBI:18420"/>
    </ligand>
</feature>
<evidence type="ECO:0000256" key="2">
    <source>
        <dbReference type="PIRSR" id="PIRSR603564-1"/>
    </source>
</evidence>
<dbReference type="SUPFAM" id="SSF55811">
    <property type="entry name" value="Nudix"/>
    <property type="match status" value="1"/>
</dbReference>
<accession>A0AA37T1F7</accession>
<keyword evidence="3" id="KW-0479">Metal-binding</keyword>
<dbReference type="GO" id="GO:0004081">
    <property type="term" value="F:bis(5'-nucleosyl)-tetraphosphatase (asymmetrical) activity"/>
    <property type="evidence" value="ECO:0007669"/>
    <property type="project" value="TreeGrafter"/>
</dbReference>
<dbReference type="NCBIfam" id="NF006961">
    <property type="entry name" value="PRK09438.1"/>
    <property type="match status" value="1"/>
</dbReference>
<dbReference type="GO" id="GO:0006167">
    <property type="term" value="P:AMP biosynthetic process"/>
    <property type="evidence" value="ECO:0007669"/>
    <property type="project" value="TreeGrafter"/>
</dbReference>
<feature type="binding site" evidence="2">
    <location>
        <position position="36"/>
    </location>
    <ligand>
        <name>substrate</name>
    </ligand>
</feature>
<evidence type="ECO:0000256" key="3">
    <source>
        <dbReference type="PIRSR" id="PIRSR603564-2"/>
    </source>
</evidence>
<keyword evidence="1" id="KW-0378">Hydrolase</keyword>
<organism evidence="5 6">
    <name type="scientific">Agaribacter marinus</name>
    <dbReference type="NCBI Taxonomy" id="1431249"/>
    <lineage>
        <taxon>Bacteria</taxon>
        <taxon>Pseudomonadati</taxon>
        <taxon>Pseudomonadota</taxon>
        <taxon>Gammaproteobacteria</taxon>
        <taxon>Alteromonadales</taxon>
        <taxon>Alteromonadaceae</taxon>
        <taxon>Agaribacter</taxon>
    </lineage>
</organism>
<dbReference type="PROSITE" id="PS00893">
    <property type="entry name" value="NUDIX_BOX"/>
    <property type="match status" value="1"/>
</dbReference>
<feature type="binding site" evidence="2">
    <location>
        <position position="131"/>
    </location>
    <ligand>
        <name>substrate</name>
    </ligand>
</feature>
<dbReference type="InterPro" id="IPR003564">
    <property type="entry name" value="DHNTPase"/>
</dbReference>
<comment type="caution">
    <text evidence="5">The sequence shown here is derived from an EMBL/GenBank/DDBJ whole genome shotgun (WGS) entry which is preliminary data.</text>
</comment>